<evidence type="ECO:0000313" key="3">
    <source>
        <dbReference type="Proteomes" id="UP000761534"/>
    </source>
</evidence>
<feature type="compositionally biased region" description="Basic and acidic residues" evidence="1">
    <location>
        <begin position="17"/>
        <end position="27"/>
    </location>
</feature>
<protein>
    <submittedName>
        <fullName evidence="2">Uncharacterized protein</fullName>
    </submittedName>
</protein>
<dbReference type="Proteomes" id="UP000761534">
    <property type="component" value="Unassembled WGS sequence"/>
</dbReference>
<reference evidence="2" key="1">
    <citation type="journal article" date="2019" name="G3 (Bethesda)">
        <title>Genome Assemblies of Two Rare Opportunistic Yeast Pathogens: Diutina rugosa (syn. Candida rugosa) and Trichomonascus ciferrii (syn. Candida ciferrii).</title>
        <authorList>
            <person name="Mixao V."/>
            <person name="Saus E."/>
            <person name="Hansen A.P."/>
            <person name="Lass-Florl C."/>
            <person name="Gabaldon T."/>
        </authorList>
    </citation>
    <scope>NUCLEOTIDE SEQUENCE</scope>
    <source>
        <strain evidence="2">CBS 4856</strain>
    </source>
</reference>
<sequence>MDFVKKAAISQMTGGGESHHESKDSKESSSSSSSGSHGKYDQYISKGVDYAEEKFMHTDIKNKSDSVRSRDEKITVSISSSPCSNVTNQFSLELHL</sequence>
<dbReference type="EMBL" id="SWFS01000252">
    <property type="protein sequence ID" value="KAA8912609.1"/>
    <property type="molecule type" value="Genomic_DNA"/>
</dbReference>
<evidence type="ECO:0000256" key="1">
    <source>
        <dbReference type="SAM" id="MobiDB-lite"/>
    </source>
</evidence>
<feature type="compositionally biased region" description="Low complexity" evidence="1">
    <location>
        <begin position="28"/>
        <end position="37"/>
    </location>
</feature>
<dbReference type="AlphaFoldDB" id="A0A642V3Z7"/>
<evidence type="ECO:0000313" key="2">
    <source>
        <dbReference type="EMBL" id="KAA8912609.1"/>
    </source>
</evidence>
<name>A0A642V3Z7_9ASCO</name>
<gene>
    <name evidence="2" type="ORF">TRICI_003447</name>
</gene>
<dbReference type="VEuPathDB" id="FungiDB:TRICI_003447"/>
<proteinExistence type="predicted"/>
<accession>A0A642V3Z7</accession>
<comment type="caution">
    <text evidence="2">The sequence shown here is derived from an EMBL/GenBank/DDBJ whole genome shotgun (WGS) entry which is preliminary data.</text>
</comment>
<keyword evidence="3" id="KW-1185">Reference proteome</keyword>
<feature type="region of interest" description="Disordered" evidence="1">
    <location>
        <begin position="1"/>
        <end position="41"/>
    </location>
</feature>
<organism evidence="2 3">
    <name type="scientific">Trichomonascus ciferrii</name>
    <dbReference type="NCBI Taxonomy" id="44093"/>
    <lineage>
        <taxon>Eukaryota</taxon>
        <taxon>Fungi</taxon>
        <taxon>Dikarya</taxon>
        <taxon>Ascomycota</taxon>
        <taxon>Saccharomycotina</taxon>
        <taxon>Dipodascomycetes</taxon>
        <taxon>Dipodascales</taxon>
        <taxon>Trichomonascaceae</taxon>
        <taxon>Trichomonascus</taxon>
        <taxon>Trichomonascus ciferrii complex</taxon>
    </lineage>
</organism>